<reference evidence="2 3" key="1">
    <citation type="submission" date="2016-10" db="EMBL/GenBank/DDBJ databases">
        <authorList>
            <person name="de Groot N.N."/>
        </authorList>
    </citation>
    <scope>NUCLEOTIDE SEQUENCE [LARGE SCALE GENOMIC DNA]</scope>
    <source>
        <strain evidence="2 3">DSM 25232</strain>
    </source>
</reference>
<name>A0A1H7HI16_AQUAM</name>
<protein>
    <submittedName>
        <fullName evidence="2">TonB-dependent Receptor Plug Domain</fullName>
    </submittedName>
</protein>
<dbReference type="EMBL" id="FOAB01000001">
    <property type="protein sequence ID" value="SEK48570.1"/>
    <property type="molecule type" value="Genomic_DNA"/>
</dbReference>
<dbReference type="STRING" id="1038014.SAMN04487910_0633"/>
<dbReference type="AlphaFoldDB" id="A0A1H7HI16"/>
<proteinExistence type="predicted"/>
<dbReference type="RefSeq" id="WP_091405442.1">
    <property type="nucleotide sequence ID" value="NZ_FOAB01000001.1"/>
</dbReference>
<evidence type="ECO:0000259" key="1">
    <source>
        <dbReference type="Pfam" id="PF07715"/>
    </source>
</evidence>
<sequence length="820" mass="93577">MNLRVFSYHFFLFSLWFCLINNSISQTNNTIKFSDKLDQLEQEFEISFSYNHTFFDTVFLNQNTDCNTIADCINMIEKMVPVKFTNNSTTNYVLLPVRKDITFEVIDNDTNENISSLEYQINQESVQFLTAEENIFTLKEIFLLDSIHIINYSYNTIHIKAKDLVKSQKLNLTKKQFQLNEIILSGYLTKGIDANVSDHSLQINTESLGLLAGETDGDIFNVINNIPGIHSPSGKSGNLNFRGNTYDQNLVQIDDIPIYHSGHFLGAISPYNTSVVTNVEVQRNMLPVKFGGRVGGLIDMTTSDKIPNSTQYGIAVNTLFAGATIKAKLIPDKLSFSAAFRTSYPNFKTPKLEAISTLIFQGSRLESISDEINTSSNFTFDFLDMNAKLNYKINDRHTASLSFINIQNNLSAKIDNTGNNNQTDFRDLELDNWGITGKWKAVFSEKLTTELRVSKSNMNLVSLSEGFVLEERSNREKFDNVISDTRLITEVIYDYSTNTSFEAGYTLTEHKLISNEIEEQNGIDSERKQDAIVHSSYISFQKNWNDKLNINFGFHNNYYAPLKKFYANPRLLASYSINNKLYLKSSLGTSNQFIQKKLNNDFDDFNITNQLWFLPNDDIATQKGIQTMLGGVLNKSKWLIDLELYYKKTNNITNKSSDVHGNISSVGANIFVKKRWHRLETWISYAVSKTETDFNNKKTDAFFDQRHVINLTSLLNLNKWKFAISWGYFSGMPVIFSDETDSGNTPDPISSDRFDALHQLDFSSSYTFYNPSKSVKTVIGLSILNVYNQDNTVNVFQNTTENTFRKASNFSPNLQINLFF</sequence>
<dbReference type="Pfam" id="PF07715">
    <property type="entry name" value="Plug"/>
    <property type="match status" value="1"/>
</dbReference>
<dbReference type="Gene3D" id="2.170.130.10">
    <property type="entry name" value="TonB-dependent receptor, plug domain"/>
    <property type="match status" value="1"/>
</dbReference>
<feature type="domain" description="TonB-dependent receptor plug" evidence="1">
    <location>
        <begin position="216"/>
        <end position="296"/>
    </location>
</feature>
<evidence type="ECO:0000313" key="3">
    <source>
        <dbReference type="Proteomes" id="UP000198521"/>
    </source>
</evidence>
<dbReference type="Proteomes" id="UP000198521">
    <property type="component" value="Unassembled WGS sequence"/>
</dbReference>
<evidence type="ECO:0000313" key="2">
    <source>
        <dbReference type="EMBL" id="SEK48570.1"/>
    </source>
</evidence>
<dbReference type="InterPro" id="IPR037066">
    <property type="entry name" value="Plug_dom_sf"/>
</dbReference>
<gene>
    <name evidence="2" type="ORF">SAMN04487910_0633</name>
</gene>
<dbReference type="InterPro" id="IPR012910">
    <property type="entry name" value="Plug_dom"/>
</dbReference>
<dbReference type="OrthoDB" id="9803050at2"/>
<keyword evidence="2" id="KW-0675">Receptor</keyword>
<accession>A0A1H7HI16</accession>
<dbReference type="SUPFAM" id="SSF56935">
    <property type="entry name" value="Porins"/>
    <property type="match status" value="1"/>
</dbReference>
<keyword evidence="3" id="KW-1185">Reference proteome</keyword>
<organism evidence="2 3">
    <name type="scientific">Aquimarina amphilecti</name>
    <dbReference type="NCBI Taxonomy" id="1038014"/>
    <lineage>
        <taxon>Bacteria</taxon>
        <taxon>Pseudomonadati</taxon>
        <taxon>Bacteroidota</taxon>
        <taxon>Flavobacteriia</taxon>
        <taxon>Flavobacteriales</taxon>
        <taxon>Flavobacteriaceae</taxon>
        <taxon>Aquimarina</taxon>
    </lineage>
</organism>